<comment type="catalytic activity">
    <reaction evidence="1">
        <text>[heparosan-N-sulfate](n) = [heparan-N-sulfate](n)</text>
        <dbReference type="Rhea" id="RHEA:20197"/>
        <dbReference type="Rhea" id="RHEA-COMP:9556"/>
        <dbReference type="Rhea" id="RHEA-COMP:9557"/>
        <dbReference type="ChEBI" id="CHEBI:58041"/>
        <dbReference type="ChEBI" id="CHEBI:58287"/>
        <dbReference type="EC" id="5.1.3.17"/>
    </reaction>
</comment>
<dbReference type="PANTHER" id="PTHR13174">
    <property type="entry name" value="D-GLUCURONYL C5-EPIMERASE"/>
    <property type="match status" value="1"/>
</dbReference>
<feature type="domain" description="D-glucuronyl C5-epimerase beta-sandwich" evidence="15">
    <location>
        <begin position="246"/>
        <end position="370"/>
    </location>
</feature>
<evidence type="ECO:0000256" key="12">
    <source>
        <dbReference type="ARBA" id="ARBA00037847"/>
    </source>
</evidence>
<comment type="similarity">
    <text evidence="5">Belongs to the D-glucuronyl C5-epimerase family.</text>
</comment>
<keyword evidence="10 13" id="KW-0472">Membrane</keyword>
<evidence type="ECO:0000256" key="1">
    <source>
        <dbReference type="ARBA" id="ARBA00000434"/>
    </source>
</evidence>
<feature type="domain" description="D-glucuronyl C5-epimerase C-terminal" evidence="14">
    <location>
        <begin position="399"/>
        <end position="590"/>
    </location>
</feature>
<dbReference type="EMBL" id="HBUE01291446">
    <property type="protein sequence ID" value="CAG6574150.1"/>
    <property type="molecule type" value="Transcribed_RNA"/>
</dbReference>
<keyword evidence="7 13" id="KW-0812">Transmembrane</keyword>
<dbReference type="UniPathway" id="UPA00862"/>
<accession>A0A8D8E2T3</accession>
<evidence type="ECO:0000259" key="15">
    <source>
        <dbReference type="Pfam" id="PF21174"/>
    </source>
</evidence>
<name>A0A8D8E2T3_CULPI</name>
<evidence type="ECO:0000256" key="2">
    <source>
        <dbReference type="ARBA" id="ARBA00004606"/>
    </source>
</evidence>
<evidence type="ECO:0000259" key="14">
    <source>
        <dbReference type="Pfam" id="PF06662"/>
    </source>
</evidence>
<evidence type="ECO:0000256" key="13">
    <source>
        <dbReference type="SAM" id="Phobius"/>
    </source>
</evidence>
<comment type="subcellular location">
    <subcellularLocation>
        <location evidence="12">Endomembrane system</location>
        <topology evidence="12">Single-pass membrane protein</topology>
    </subcellularLocation>
    <subcellularLocation>
        <location evidence="2">Membrane</location>
        <topology evidence="2">Single-pass type II membrane protein</topology>
    </subcellularLocation>
</comment>
<dbReference type="GO" id="GO:0005794">
    <property type="term" value="C:Golgi apparatus"/>
    <property type="evidence" value="ECO:0007669"/>
    <property type="project" value="TreeGrafter"/>
</dbReference>
<dbReference type="GO" id="GO:0015012">
    <property type="term" value="P:heparan sulfate proteoglycan biosynthetic process"/>
    <property type="evidence" value="ECO:0007669"/>
    <property type="project" value="InterPro"/>
</dbReference>
<feature type="transmembrane region" description="Helical" evidence="13">
    <location>
        <begin position="32"/>
        <end position="53"/>
    </location>
</feature>
<dbReference type="GO" id="GO:0047464">
    <property type="term" value="F:heparosan-N-sulfate-glucuronate 5-epimerase activity"/>
    <property type="evidence" value="ECO:0007669"/>
    <property type="project" value="UniProtKB-EC"/>
</dbReference>
<dbReference type="Pfam" id="PF21174">
    <property type="entry name" value="Glce_b_sandwich"/>
    <property type="match status" value="1"/>
</dbReference>
<reference evidence="16" key="1">
    <citation type="submission" date="2021-05" db="EMBL/GenBank/DDBJ databases">
        <authorList>
            <person name="Alioto T."/>
            <person name="Alioto T."/>
            <person name="Gomez Garrido J."/>
        </authorList>
    </citation>
    <scope>NUCLEOTIDE SEQUENCE</scope>
</reference>
<keyword evidence="8" id="KW-0735">Signal-anchor</keyword>
<evidence type="ECO:0000256" key="5">
    <source>
        <dbReference type="ARBA" id="ARBA00005584"/>
    </source>
</evidence>
<keyword evidence="11" id="KW-0413">Isomerase</keyword>
<dbReference type="Pfam" id="PF06662">
    <property type="entry name" value="C5-epim_C"/>
    <property type="match status" value="1"/>
</dbReference>
<evidence type="ECO:0000256" key="11">
    <source>
        <dbReference type="ARBA" id="ARBA00023235"/>
    </source>
</evidence>
<evidence type="ECO:0000256" key="4">
    <source>
        <dbReference type="ARBA" id="ARBA00005093"/>
    </source>
</evidence>
<evidence type="ECO:0000256" key="3">
    <source>
        <dbReference type="ARBA" id="ARBA00004841"/>
    </source>
</evidence>
<dbReference type="InterPro" id="IPR039721">
    <property type="entry name" value="C5-epimerase"/>
</dbReference>
<sequence>MTTHSTASLLRNGLNGPAHHHKTRFFLVMMRLNLKFLLICLCFAVFLITFTLWTNCGGDLPFARGLVPKWSSHARYESGENPLELTEEIDCVINQEYTIGCRREGDEVYLPFSFLSKYFEVYGSLNTVDGAKRFDWAHSYGKVNAPKGGYDPKGIFMYFENYNVEMRDRVKCISAIEGVPISTQWESQGYFYATQIAQFGLSHYSKNLTEPEPRRKIVEDGDKEMAEWRVPKNSSLSRAFVREKESTVVHFSTGKQFDSAITLPMDHVLDLVLSVNLLLRPNSSFTVTLQNRETQKLYNVIYILADLMMSVQDDNIYYGIGQNSTSIWRRLTRDLFVDLQKGLPQYINTEKRRKMRRTELKVVEISFLGNGSFDNLTLATSEHISHFYDAAEWMIRHQDQSTGGWPIPVRRKLGPGFGELSRGWYSAMSQGHAISLLARAYFHSRGDKRYLKAALDGLKLFRIPSYQGGVLATFLGKYAWYEEYPTTPPSFVLNGFIYSLLGLYDLNSTAPANHSNEAAALFEQGMLSLKKMLLLFDTGSGTSYDLRHFTLGIAPNLARWDYHATHVNQLLLLATIDPDPIIAQTAERWKNYMLGKRAQHN</sequence>
<comment type="pathway">
    <text evidence="4">Glycan metabolism; heparan sulfate biosynthesis.</text>
</comment>
<evidence type="ECO:0000313" key="16">
    <source>
        <dbReference type="EMBL" id="CAG6522533.1"/>
    </source>
</evidence>
<dbReference type="InterPro" id="IPR059154">
    <property type="entry name" value="Glce_b_sandwich"/>
</dbReference>
<proteinExistence type="inferred from homology"/>
<evidence type="ECO:0000256" key="9">
    <source>
        <dbReference type="ARBA" id="ARBA00022989"/>
    </source>
</evidence>
<comment type="pathway">
    <text evidence="3">Glycan metabolism; heparin biosynthesis.</text>
</comment>
<dbReference type="EC" id="5.1.3.17" evidence="6"/>
<dbReference type="EMBL" id="HBUE01185756">
    <property type="protein sequence ID" value="CAG6522533.1"/>
    <property type="molecule type" value="Transcribed_RNA"/>
</dbReference>
<dbReference type="InterPro" id="IPR010598">
    <property type="entry name" value="C5-epim_C"/>
</dbReference>
<evidence type="ECO:0000256" key="7">
    <source>
        <dbReference type="ARBA" id="ARBA00022692"/>
    </source>
</evidence>
<dbReference type="GO" id="GO:0030210">
    <property type="term" value="P:heparin proteoglycan biosynthetic process"/>
    <property type="evidence" value="ECO:0007669"/>
    <property type="project" value="UniProtKB-UniPathway"/>
</dbReference>
<protein>
    <recommendedName>
        <fullName evidence="6">heparosan-N-sulfate-glucuronate 5-epimerase</fullName>
        <ecNumber evidence="6">5.1.3.17</ecNumber>
    </recommendedName>
</protein>
<evidence type="ECO:0000256" key="10">
    <source>
        <dbReference type="ARBA" id="ARBA00023136"/>
    </source>
</evidence>
<evidence type="ECO:0000256" key="8">
    <source>
        <dbReference type="ARBA" id="ARBA00022968"/>
    </source>
</evidence>
<organism evidence="16">
    <name type="scientific">Culex pipiens</name>
    <name type="common">House mosquito</name>
    <dbReference type="NCBI Taxonomy" id="7175"/>
    <lineage>
        <taxon>Eukaryota</taxon>
        <taxon>Metazoa</taxon>
        <taxon>Ecdysozoa</taxon>
        <taxon>Arthropoda</taxon>
        <taxon>Hexapoda</taxon>
        <taxon>Insecta</taxon>
        <taxon>Pterygota</taxon>
        <taxon>Neoptera</taxon>
        <taxon>Endopterygota</taxon>
        <taxon>Diptera</taxon>
        <taxon>Nematocera</taxon>
        <taxon>Culicoidea</taxon>
        <taxon>Culicidae</taxon>
        <taxon>Culicinae</taxon>
        <taxon>Culicini</taxon>
        <taxon>Culex</taxon>
        <taxon>Culex</taxon>
    </lineage>
</organism>
<dbReference type="AlphaFoldDB" id="A0A8D8E2T3"/>
<dbReference type="PANTHER" id="PTHR13174:SF3">
    <property type="entry name" value="D-GLUCURONYL C5-EPIMERASE"/>
    <property type="match status" value="1"/>
</dbReference>
<keyword evidence="9 13" id="KW-1133">Transmembrane helix</keyword>
<evidence type="ECO:0000256" key="6">
    <source>
        <dbReference type="ARBA" id="ARBA00012087"/>
    </source>
</evidence>